<dbReference type="PIRSF" id="PIRSF038471">
    <property type="entry name" value="MreC"/>
    <property type="match status" value="1"/>
</dbReference>
<dbReference type="Gene3D" id="2.40.10.350">
    <property type="entry name" value="Rod shape-determining protein MreC, domain 2"/>
    <property type="match status" value="1"/>
</dbReference>
<accession>A0A069RAJ4</accession>
<dbReference type="InterPro" id="IPR042175">
    <property type="entry name" value="Cell/Rod_MreC_2"/>
</dbReference>
<dbReference type="InterPro" id="IPR007221">
    <property type="entry name" value="MreC"/>
</dbReference>
<evidence type="ECO:0000313" key="8">
    <source>
        <dbReference type="EMBL" id="KDR94061.1"/>
    </source>
</evidence>
<dbReference type="Gene3D" id="2.40.10.340">
    <property type="entry name" value="Rod shape-determining protein MreC, domain 1"/>
    <property type="match status" value="1"/>
</dbReference>
<dbReference type="EMBL" id="JJMM01000026">
    <property type="protein sequence ID" value="KDR94061.1"/>
    <property type="molecule type" value="Genomic_DNA"/>
</dbReference>
<proteinExistence type="inferred from homology"/>
<evidence type="ECO:0000259" key="7">
    <source>
        <dbReference type="Pfam" id="PF04085"/>
    </source>
</evidence>
<dbReference type="STRING" id="1121324.CLIT_23c03330"/>
<dbReference type="Proteomes" id="UP000027946">
    <property type="component" value="Unassembled WGS sequence"/>
</dbReference>
<comment type="similarity">
    <text evidence="1 5">Belongs to the MreC family.</text>
</comment>
<keyword evidence="3 5" id="KW-0133">Cell shape</keyword>
<dbReference type="PANTHER" id="PTHR34138">
    <property type="entry name" value="CELL SHAPE-DETERMINING PROTEIN MREC"/>
    <property type="match status" value="1"/>
</dbReference>
<dbReference type="PANTHER" id="PTHR34138:SF1">
    <property type="entry name" value="CELL SHAPE-DETERMINING PROTEIN MREC"/>
    <property type="match status" value="1"/>
</dbReference>
<feature type="coiled-coil region" evidence="6">
    <location>
        <begin position="79"/>
        <end position="106"/>
    </location>
</feature>
<comment type="caution">
    <text evidence="8">The sequence shown here is derived from an EMBL/GenBank/DDBJ whole genome shotgun (WGS) entry which is preliminary data.</text>
</comment>
<dbReference type="InterPro" id="IPR042177">
    <property type="entry name" value="Cell/Rod_1"/>
</dbReference>
<feature type="domain" description="Rod shape-determining protein MreC beta-barrel core" evidence="7">
    <location>
        <begin position="136"/>
        <end position="289"/>
    </location>
</feature>
<dbReference type="GO" id="GO:0008360">
    <property type="term" value="P:regulation of cell shape"/>
    <property type="evidence" value="ECO:0007669"/>
    <property type="project" value="UniProtKB-KW"/>
</dbReference>
<gene>
    <name evidence="8" type="primary">mreC</name>
    <name evidence="8" type="ORF">CLIT_23c03330</name>
</gene>
<protein>
    <recommendedName>
        <fullName evidence="2 5">Cell shape-determining protein MreC</fullName>
    </recommendedName>
    <alternativeName>
        <fullName evidence="4 5">Cell shape protein MreC</fullName>
    </alternativeName>
</protein>
<dbReference type="Pfam" id="PF04085">
    <property type="entry name" value="MreC"/>
    <property type="match status" value="1"/>
</dbReference>
<dbReference type="GO" id="GO:0005886">
    <property type="term" value="C:plasma membrane"/>
    <property type="evidence" value="ECO:0007669"/>
    <property type="project" value="TreeGrafter"/>
</dbReference>
<dbReference type="eggNOG" id="COG1792">
    <property type="taxonomic scope" value="Bacteria"/>
</dbReference>
<dbReference type="InterPro" id="IPR055342">
    <property type="entry name" value="MreC_beta-barrel_core"/>
</dbReference>
<reference evidence="8 9" key="1">
    <citation type="submission" date="2014-03" db="EMBL/GenBank/DDBJ databases">
        <title>Genome sequence of Clostridium litorale W6, DSM 5388.</title>
        <authorList>
            <person name="Poehlein A."/>
            <person name="Jagirdar A."/>
            <person name="Khonsari B."/>
            <person name="Chibani C.M."/>
            <person name="Gutierrez Gutierrez D.A."/>
            <person name="Davydova E."/>
            <person name="Alghaithi H.S."/>
            <person name="Nair K.P."/>
            <person name="Dhamotharan K."/>
            <person name="Chandran L."/>
            <person name="G W."/>
            <person name="Daniel R."/>
        </authorList>
    </citation>
    <scope>NUCLEOTIDE SEQUENCE [LARGE SCALE GENOMIC DNA]</scope>
    <source>
        <strain evidence="8 9">W6</strain>
    </source>
</reference>
<evidence type="ECO:0000256" key="3">
    <source>
        <dbReference type="ARBA" id="ARBA00022960"/>
    </source>
</evidence>
<comment type="function">
    <text evidence="5">Involved in formation and maintenance of cell shape.</text>
</comment>
<evidence type="ECO:0000256" key="4">
    <source>
        <dbReference type="ARBA" id="ARBA00032089"/>
    </source>
</evidence>
<evidence type="ECO:0000313" key="9">
    <source>
        <dbReference type="Proteomes" id="UP000027946"/>
    </source>
</evidence>
<keyword evidence="6" id="KW-0175">Coiled coil</keyword>
<evidence type="ECO:0000256" key="5">
    <source>
        <dbReference type="PIRNR" id="PIRNR038471"/>
    </source>
</evidence>
<evidence type="ECO:0000256" key="2">
    <source>
        <dbReference type="ARBA" id="ARBA00013855"/>
    </source>
</evidence>
<sequence>MVMPKMRLKIKKYNRNKKEVIAAVSVAITLFLITLFSMGGNNALAKVSSGTIDTFSPMQGAIGGFFSGMNRNISGMFSYNENMKQIEDLRKENQQLKKELIEMDISKEDIRNFEELKKALNYVEITKPNSYISARVVAKNDGNWYESFVISAGEKDGVEVESIVVTGDGLAGIVYEVSSDYSKVISLLNYKSAVSFKVLRKSDYMGVIRKNISVDSAKNVKGYLMGYMFDMEYDAVPGDILITSGLGMYPEGIPIGEIEQVIEDKRNLVKNIRVRPYVNFKNLDDVMIINPNRIE</sequence>
<organism evidence="8 9">
    <name type="scientific">Peptoclostridium litorale DSM 5388</name>
    <dbReference type="NCBI Taxonomy" id="1121324"/>
    <lineage>
        <taxon>Bacteria</taxon>
        <taxon>Bacillati</taxon>
        <taxon>Bacillota</taxon>
        <taxon>Clostridia</taxon>
        <taxon>Peptostreptococcales</taxon>
        <taxon>Peptoclostridiaceae</taxon>
        <taxon>Peptoclostridium</taxon>
    </lineage>
</organism>
<dbReference type="AlphaFoldDB" id="A0A069RAJ4"/>
<keyword evidence="9" id="KW-1185">Reference proteome</keyword>
<dbReference type="NCBIfam" id="TIGR00219">
    <property type="entry name" value="mreC"/>
    <property type="match status" value="1"/>
</dbReference>
<evidence type="ECO:0000256" key="1">
    <source>
        <dbReference type="ARBA" id="ARBA00009369"/>
    </source>
</evidence>
<evidence type="ECO:0000256" key="6">
    <source>
        <dbReference type="SAM" id="Coils"/>
    </source>
</evidence>
<name>A0A069RAJ4_PEPLI</name>